<evidence type="ECO:0000256" key="1">
    <source>
        <dbReference type="SAM" id="MobiDB-lite"/>
    </source>
</evidence>
<dbReference type="InterPro" id="IPR032675">
    <property type="entry name" value="LRR_dom_sf"/>
</dbReference>
<feature type="region of interest" description="Disordered" evidence="1">
    <location>
        <begin position="215"/>
        <end position="243"/>
    </location>
</feature>
<dbReference type="EMBL" id="JASNQZ010000011">
    <property type="protein sequence ID" value="KAL0951830.1"/>
    <property type="molecule type" value="Genomic_DNA"/>
</dbReference>
<keyword evidence="3" id="KW-1185">Reference proteome</keyword>
<accession>A0ABR3J846</accession>
<evidence type="ECO:0000313" key="2">
    <source>
        <dbReference type="EMBL" id="KAL0951830.1"/>
    </source>
</evidence>
<feature type="compositionally biased region" description="Acidic residues" evidence="1">
    <location>
        <begin position="216"/>
        <end position="240"/>
    </location>
</feature>
<dbReference type="Gene3D" id="3.80.10.10">
    <property type="entry name" value="Ribonuclease Inhibitor"/>
    <property type="match status" value="1"/>
</dbReference>
<name>A0ABR3J846_9AGAR</name>
<organism evidence="2 3">
    <name type="scientific">Hohenbuehelia grisea</name>
    <dbReference type="NCBI Taxonomy" id="104357"/>
    <lineage>
        <taxon>Eukaryota</taxon>
        <taxon>Fungi</taxon>
        <taxon>Dikarya</taxon>
        <taxon>Basidiomycota</taxon>
        <taxon>Agaricomycotina</taxon>
        <taxon>Agaricomycetes</taxon>
        <taxon>Agaricomycetidae</taxon>
        <taxon>Agaricales</taxon>
        <taxon>Pleurotineae</taxon>
        <taxon>Pleurotaceae</taxon>
        <taxon>Hohenbuehelia</taxon>
    </lineage>
</organism>
<reference evidence="3" key="1">
    <citation type="submission" date="2024-06" db="EMBL/GenBank/DDBJ databases">
        <title>Multi-omics analyses provide insights into the biosynthesis of the anticancer antibiotic pleurotin in Hohenbuehelia grisea.</title>
        <authorList>
            <person name="Weaver J.A."/>
            <person name="Alberti F."/>
        </authorList>
    </citation>
    <scope>NUCLEOTIDE SEQUENCE [LARGE SCALE GENOMIC DNA]</scope>
    <source>
        <strain evidence="3">T-177</strain>
    </source>
</reference>
<dbReference type="Proteomes" id="UP001556367">
    <property type="component" value="Unassembled WGS sequence"/>
</dbReference>
<proteinExistence type="predicted"/>
<evidence type="ECO:0008006" key="4">
    <source>
        <dbReference type="Google" id="ProtNLM"/>
    </source>
</evidence>
<dbReference type="SUPFAM" id="SSF52047">
    <property type="entry name" value="RNI-like"/>
    <property type="match status" value="1"/>
</dbReference>
<sequence>MLPKPGDTGQRHGLKSCVLRPDASTLDLPPSGQSMLLPTSWNPRRLPQEVVDAIIDIVGSWPATANPDRTLNSLSLASRAFAASSRRNAFGFLTIHNTNALSFFELLQSSCCTLRHCKTTIRLEKLDFYSHWGPKREEWLQAGSELPKDARTFVRGVSVDIGYYGRKGAQDLMAHLSILFPCTTTLRIYSSTYNSSTDLAQWVSPFAELESLMLDQSDEQPGDEEDEYGGNDDGEGEEEIGSVGGQEVVVESEESEQWITRSVAHASSSVLLPPPQSLKELVVSSNISISSRIFWWLAAAEPRVELAELHLTFDVDDPSSLALAAARYLNLACSALVHLWLDHITKTSIDLLVHQVAWPTLISLESLTLSYYPLIDDEALLRLVTALQCLPLRSLYLKGRPIGVSREAWYSSNFERTIETSLSRERVATFDSLFEAPHFPMMEELALLSAGGVGFTEEATKWMKMRLPICSQRGILAVN</sequence>
<protein>
    <recommendedName>
        <fullName evidence="4">F-box protein</fullName>
    </recommendedName>
</protein>
<gene>
    <name evidence="2" type="ORF">HGRIS_008492</name>
</gene>
<comment type="caution">
    <text evidence="2">The sequence shown here is derived from an EMBL/GenBank/DDBJ whole genome shotgun (WGS) entry which is preliminary data.</text>
</comment>
<evidence type="ECO:0000313" key="3">
    <source>
        <dbReference type="Proteomes" id="UP001556367"/>
    </source>
</evidence>